<dbReference type="InterPro" id="IPR009563">
    <property type="entry name" value="SSSCA1"/>
</dbReference>
<accession>A0A0X3PSJ8</accession>
<reference evidence="2" key="1">
    <citation type="submission" date="2016-01" db="EMBL/GenBank/DDBJ databases">
        <title>Reference transcriptome for the parasite Schistocephalus solidus: insights into the molecular evolution of parasitism.</title>
        <authorList>
            <person name="Hebert F.O."/>
            <person name="Grambauer S."/>
            <person name="Barber I."/>
            <person name="Landry C.R."/>
            <person name="Aubin-Horth N."/>
        </authorList>
    </citation>
    <scope>NUCLEOTIDE SEQUENCE</scope>
</reference>
<feature type="compositionally biased region" description="Basic and acidic residues" evidence="1">
    <location>
        <begin position="104"/>
        <end position="115"/>
    </location>
</feature>
<dbReference type="InterPro" id="IPR051888">
    <property type="entry name" value="UPF0148_domain"/>
</dbReference>
<feature type="compositionally biased region" description="Polar residues" evidence="1">
    <location>
        <begin position="92"/>
        <end position="103"/>
    </location>
</feature>
<gene>
    <name evidence="2" type="primary">SSA27</name>
    <name evidence="2" type="ORF">TR168216</name>
</gene>
<dbReference type="AlphaFoldDB" id="A0A0X3PSJ8"/>
<protein>
    <submittedName>
        <fullName evidence="2">Sjoegren syndrome/scleroderma autoantigen 1</fullName>
    </submittedName>
</protein>
<sequence length="202" mass="22111">MTIDSTMTTERDILLRQHRERSDKISTIMGEYLLKGWRMLGETCDTCDTILLLDREGQLYCIGCSEIDGKQTNHSPPSPAVPAKNGGRLPTEASSDKQQTSASQEKRKTRDDTVTNEHAVSSIGMKAVMVPTSSSIPRLPSTQSLEIGPSTRLPAPVSALQDKLIFCISCLESCETAEEIQQWAGAIKGLSEAFVCLKKCSF</sequence>
<dbReference type="EMBL" id="GEEE01008290">
    <property type="protein sequence ID" value="JAP54935.1"/>
    <property type="molecule type" value="Transcribed_RNA"/>
</dbReference>
<name>A0A0X3PSJ8_SCHSO</name>
<evidence type="ECO:0000256" key="1">
    <source>
        <dbReference type="SAM" id="MobiDB-lite"/>
    </source>
</evidence>
<proteinExistence type="predicted"/>
<organism evidence="2">
    <name type="scientific">Schistocephalus solidus</name>
    <name type="common">Tapeworm</name>
    <dbReference type="NCBI Taxonomy" id="70667"/>
    <lineage>
        <taxon>Eukaryota</taxon>
        <taxon>Metazoa</taxon>
        <taxon>Spiralia</taxon>
        <taxon>Lophotrochozoa</taxon>
        <taxon>Platyhelminthes</taxon>
        <taxon>Cestoda</taxon>
        <taxon>Eucestoda</taxon>
        <taxon>Diphyllobothriidea</taxon>
        <taxon>Diphyllobothriidae</taxon>
        <taxon>Schistocephalus</taxon>
    </lineage>
</organism>
<dbReference type="Pfam" id="PF06677">
    <property type="entry name" value="Auto_anti-p27"/>
    <property type="match status" value="1"/>
</dbReference>
<dbReference type="PANTHER" id="PTHR16537:SF1">
    <property type="entry name" value="PROTEIN ZNRD2"/>
    <property type="match status" value="1"/>
</dbReference>
<dbReference type="PANTHER" id="PTHR16537">
    <property type="entry name" value="SJOEGREN SYNDROME/SCLERODERMA AUTOANTIGEN 1"/>
    <property type="match status" value="1"/>
</dbReference>
<evidence type="ECO:0000313" key="2">
    <source>
        <dbReference type="EMBL" id="JAP54935.1"/>
    </source>
</evidence>
<feature type="region of interest" description="Disordered" evidence="1">
    <location>
        <begin position="71"/>
        <end position="118"/>
    </location>
</feature>